<reference evidence="2 3" key="1">
    <citation type="submission" date="2014-05" db="EMBL/GenBank/DDBJ databases">
        <title>De novo Genome Sequence of Spirocheata sp.</title>
        <authorList>
            <person name="Shivani Y."/>
            <person name="Subhash Y."/>
            <person name="Tushar L."/>
            <person name="Sasikala C."/>
            <person name="Ramana C.V."/>
        </authorList>
    </citation>
    <scope>NUCLEOTIDE SEQUENCE [LARGE SCALE GENOMIC DNA]</scope>
    <source>
        <strain evidence="2 3">JC230</strain>
    </source>
</reference>
<organism evidence="2 3">
    <name type="scientific">Spirochaeta lutea</name>
    <dbReference type="NCBI Taxonomy" id="1480694"/>
    <lineage>
        <taxon>Bacteria</taxon>
        <taxon>Pseudomonadati</taxon>
        <taxon>Spirochaetota</taxon>
        <taxon>Spirochaetia</taxon>
        <taxon>Spirochaetales</taxon>
        <taxon>Spirochaetaceae</taxon>
        <taxon>Spirochaeta</taxon>
    </lineage>
</organism>
<dbReference type="RefSeq" id="WP_037548085.1">
    <property type="nucleotide sequence ID" value="NZ_JNUP01000065.1"/>
</dbReference>
<evidence type="ECO:0000256" key="1">
    <source>
        <dbReference type="SAM" id="Coils"/>
    </source>
</evidence>
<dbReference type="eggNOG" id="COG0840">
    <property type="taxonomic scope" value="Bacteria"/>
</dbReference>
<dbReference type="EMBL" id="JNUP01000065">
    <property type="protein sequence ID" value="KGE71649.1"/>
    <property type="molecule type" value="Genomic_DNA"/>
</dbReference>
<comment type="caution">
    <text evidence="2">The sequence shown here is derived from an EMBL/GenBank/DDBJ whole genome shotgun (WGS) entry which is preliminary data.</text>
</comment>
<name>A0A098QV88_9SPIO</name>
<evidence type="ECO:0008006" key="4">
    <source>
        <dbReference type="Google" id="ProtNLM"/>
    </source>
</evidence>
<dbReference type="OrthoDB" id="349914at2"/>
<keyword evidence="1" id="KW-0175">Coiled coil</keyword>
<evidence type="ECO:0000313" key="3">
    <source>
        <dbReference type="Proteomes" id="UP000029692"/>
    </source>
</evidence>
<dbReference type="SUPFAM" id="SSF58104">
    <property type="entry name" value="Methyl-accepting chemotaxis protein (MCP) signaling domain"/>
    <property type="match status" value="1"/>
</dbReference>
<gene>
    <name evidence="2" type="ORF">DC28_10295</name>
</gene>
<dbReference type="Gene3D" id="1.10.287.950">
    <property type="entry name" value="Methyl-accepting chemotaxis protein"/>
    <property type="match status" value="1"/>
</dbReference>
<dbReference type="STRING" id="1480694.DC28_10295"/>
<dbReference type="AlphaFoldDB" id="A0A098QV88"/>
<accession>A0A098QV88</accession>
<dbReference type="Proteomes" id="UP000029692">
    <property type="component" value="Unassembled WGS sequence"/>
</dbReference>
<protein>
    <recommendedName>
        <fullName evidence="4">Methyl-accepting transducer domain-containing protein</fullName>
    </recommendedName>
</protein>
<keyword evidence="3" id="KW-1185">Reference proteome</keyword>
<sequence>MELQNLQLRNSLISSLNSIITKTEEIYLGFAKEYPKLLKETTTSLSRAQAVCREFAMASGSNDRLGLAAAVNKTQELIRATISTMNSMEEDDDSLFSRLEEGIQSISTLGARIEHIKEDSIEMEIISLNAMTVALKAGSSGRAFSYITEELKRLSTKIISLTDGVTQSGEQVLTNFNNLRGQMNEVSTFQARLFDRIEEECSKTFTDFLNQLQNITTGLSDLVEQARSINVPLTKIMEETQHQDLIRQSIEHVIISLDELKSISAEDSPEQILDELTFLQTMPRLCIAVLNEVSDQISTSKKRFMHQLANAKDTVTRITQTRRSVLEEGLYGNGRDLPGLERNFEALRSGIAEMMSNLHEVLKKKLKLGDFSLELLREIQALNASFKYFTSLITRFQTIDIASRIEVAKNEVLSQMTSTVQEMTDLTRRIGTDVDESYSATNEFLLSSEDTIHTFRDQFQQEGDEVRRKEQLLSLQLTQVETQKASLTESLKTFSVFTDNFHSLFSRTEASIDQLDTLLDEISSISSNLESIEQEALTARRQLMEEQEIHEWGLHNEKLKRIIQRFTIFSHKKAAGDLGGFEVGEATASGDVTLF</sequence>
<evidence type="ECO:0000313" key="2">
    <source>
        <dbReference type="EMBL" id="KGE71649.1"/>
    </source>
</evidence>
<feature type="coiled-coil region" evidence="1">
    <location>
        <begin position="515"/>
        <end position="549"/>
    </location>
</feature>
<proteinExistence type="predicted"/>